<gene>
    <name evidence="2" type="ORF">AC579_5286</name>
</gene>
<dbReference type="Proteomes" id="UP000073492">
    <property type="component" value="Unassembled WGS sequence"/>
</dbReference>
<feature type="compositionally biased region" description="Basic and acidic residues" evidence="1">
    <location>
        <begin position="34"/>
        <end position="44"/>
    </location>
</feature>
<feature type="region of interest" description="Disordered" evidence="1">
    <location>
        <begin position="33"/>
        <end position="92"/>
    </location>
</feature>
<evidence type="ECO:0000256" key="1">
    <source>
        <dbReference type="SAM" id="MobiDB-lite"/>
    </source>
</evidence>
<feature type="compositionally biased region" description="Basic and acidic residues" evidence="1">
    <location>
        <begin position="83"/>
        <end position="92"/>
    </location>
</feature>
<keyword evidence="3" id="KW-1185">Reference proteome</keyword>
<name>A0A139IPK1_9PEZI</name>
<proteinExistence type="predicted"/>
<dbReference type="AlphaFoldDB" id="A0A139IPK1"/>
<reference evidence="2 3" key="1">
    <citation type="submission" date="2015-07" db="EMBL/GenBank/DDBJ databases">
        <title>Comparative genomics of the Sigatoka disease complex on banana suggests a link between parallel evolutionary changes in Pseudocercospora fijiensis and Pseudocercospora eumusae and increased virulence on the banana host.</title>
        <authorList>
            <person name="Chang T.-C."/>
            <person name="Salvucci A."/>
            <person name="Crous P.W."/>
            <person name="Stergiopoulos I."/>
        </authorList>
    </citation>
    <scope>NUCLEOTIDE SEQUENCE [LARGE SCALE GENOMIC DNA]</scope>
    <source>
        <strain evidence="2 3">CBS 116634</strain>
    </source>
</reference>
<evidence type="ECO:0000313" key="2">
    <source>
        <dbReference type="EMBL" id="KXT16728.1"/>
    </source>
</evidence>
<protein>
    <submittedName>
        <fullName evidence="2">Uncharacterized protein</fullName>
    </submittedName>
</protein>
<evidence type="ECO:0000313" key="3">
    <source>
        <dbReference type="Proteomes" id="UP000073492"/>
    </source>
</evidence>
<organism evidence="2 3">
    <name type="scientific">Pseudocercospora musae</name>
    <dbReference type="NCBI Taxonomy" id="113226"/>
    <lineage>
        <taxon>Eukaryota</taxon>
        <taxon>Fungi</taxon>
        <taxon>Dikarya</taxon>
        <taxon>Ascomycota</taxon>
        <taxon>Pezizomycotina</taxon>
        <taxon>Dothideomycetes</taxon>
        <taxon>Dothideomycetidae</taxon>
        <taxon>Mycosphaerellales</taxon>
        <taxon>Mycosphaerellaceae</taxon>
        <taxon>Pseudocercospora</taxon>
    </lineage>
</organism>
<comment type="caution">
    <text evidence="2">The sequence shown here is derived from an EMBL/GenBank/DDBJ whole genome shotgun (WGS) entry which is preliminary data.</text>
</comment>
<sequence>MFQQFRHHQANGTVSALVVLPQAHLEALANTVGDARELPHRDTIEASETEQPKPSSAPWTTIRRRNATELGESPTTLRPGAPKKRDPAQVKKVLEQSKEKVATWGTKSGCKEENRLACQIDLPKTWKIDPLVSIQEL</sequence>
<accession>A0A139IPK1</accession>
<dbReference type="EMBL" id="LFZO01000031">
    <property type="protein sequence ID" value="KXT16728.1"/>
    <property type="molecule type" value="Genomic_DNA"/>
</dbReference>